<protein>
    <submittedName>
        <fullName evidence="1">Uncharacterized protein</fullName>
    </submittedName>
</protein>
<evidence type="ECO:0000313" key="1">
    <source>
        <dbReference type="EMBL" id="KFI58188.1"/>
    </source>
</evidence>
<comment type="caution">
    <text evidence="1">The sequence shown here is derived from an EMBL/GenBank/DDBJ whole genome shotgun (WGS) entry which is preliminary data.</text>
</comment>
<dbReference type="AlphaFoldDB" id="A0A087AHD8"/>
<dbReference type="RefSeq" id="WP_024541640.1">
    <property type="nucleotide sequence ID" value="NZ_JBQKLO010000001.1"/>
</dbReference>
<accession>A0A087AHD8</accession>
<dbReference type="Proteomes" id="UP000028995">
    <property type="component" value="Unassembled WGS sequence"/>
</dbReference>
<proteinExistence type="predicted"/>
<dbReference type="STRING" id="35760.BCHO_0271"/>
<dbReference type="EMBL" id="JGYU01000002">
    <property type="protein sequence ID" value="KFI58188.1"/>
    <property type="molecule type" value="Genomic_DNA"/>
</dbReference>
<gene>
    <name evidence="1" type="ORF">BCHO_0271</name>
</gene>
<dbReference type="eggNOG" id="ENOG5032K3E">
    <property type="taxonomic scope" value="Bacteria"/>
</dbReference>
<sequence>MNGDIDQVVERIAALPNVRQAAQAAADLTELWPLTSALHMDNDARYCENLQVRLSRLAAQVMSGERIPMADAEFVYEGADSIPGRPQETVDALNAANDAIETLAGFASSHDVHELLDAADTLDAGWSGATSTAVTTAVGNAEDFVAARTETKVESIAWRYAVVVVLLNELMRVATTQLAGALGDEEPTAGGAPEQRVRGLERLALPFFLFINDFAATLQLPQICLTAEQFHGVVASYATPNGDDDAVDAATVLAQALAPIACAEWRRHRGDILWDPKEAKERARQEDERKNKEALAAKFAHVKDDPSKPEVEL</sequence>
<name>A0A087AHD8_9BIFI</name>
<organism evidence="1 2">
    <name type="scientific">Bifidobacterium choerinum</name>
    <dbReference type="NCBI Taxonomy" id="35760"/>
    <lineage>
        <taxon>Bacteria</taxon>
        <taxon>Bacillati</taxon>
        <taxon>Actinomycetota</taxon>
        <taxon>Actinomycetes</taxon>
        <taxon>Bifidobacteriales</taxon>
        <taxon>Bifidobacteriaceae</taxon>
        <taxon>Bifidobacterium</taxon>
    </lineage>
</organism>
<reference evidence="1 2" key="1">
    <citation type="submission" date="2014-03" db="EMBL/GenBank/DDBJ databases">
        <title>Genomics of Bifidobacteria.</title>
        <authorList>
            <person name="Ventura M."/>
            <person name="Milani C."/>
            <person name="Lugli G.A."/>
        </authorList>
    </citation>
    <scope>NUCLEOTIDE SEQUENCE [LARGE SCALE GENOMIC DNA]</scope>
    <source>
        <strain evidence="1 2">LMG 10510</strain>
    </source>
</reference>
<evidence type="ECO:0000313" key="2">
    <source>
        <dbReference type="Proteomes" id="UP000028995"/>
    </source>
</evidence>
<keyword evidence="2" id="KW-1185">Reference proteome</keyword>
<dbReference type="OrthoDB" id="3238275at2"/>